<dbReference type="SMART" id="SM00872">
    <property type="entry name" value="Alpha-mann_mid"/>
    <property type="match status" value="1"/>
</dbReference>
<dbReference type="InterPro" id="IPR054723">
    <property type="entry name" value="Ams1-like_N"/>
</dbReference>
<evidence type="ECO:0000256" key="5">
    <source>
        <dbReference type="ARBA" id="ARBA00022801"/>
    </source>
</evidence>
<keyword evidence="5" id="KW-0378">Hydrolase</keyword>
<dbReference type="InterPro" id="IPR000602">
    <property type="entry name" value="Glyco_hydro_38_N"/>
</dbReference>
<dbReference type="GO" id="GO:0009313">
    <property type="term" value="P:oligosaccharide catabolic process"/>
    <property type="evidence" value="ECO:0007669"/>
    <property type="project" value="TreeGrafter"/>
</dbReference>
<dbReference type="InterPro" id="IPR027291">
    <property type="entry name" value="Glyco_hydro_38_N_sf"/>
</dbReference>
<dbReference type="EC" id="3.2.1.24" evidence="3"/>
<dbReference type="InterPro" id="IPR041147">
    <property type="entry name" value="GH38_C"/>
</dbReference>
<dbReference type="Proteomes" id="UP001174909">
    <property type="component" value="Unassembled WGS sequence"/>
</dbReference>
<comment type="catalytic activity">
    <reaction evidence="1">
        <text>Hydrolysis of terminal, non-reducing alpha-D-mannose residues in alpha-D-mannosides.</text>
        <dbReference type="EC" id="3.2.1.24"/>
    </reaction>
</comment>
<dbReference type="Pfam" id="PF22907">
    <property type="entry name" value="Ams1-like_1st"/>
    <property type="match status" value="1"/>
</dbReference>
<proteinExistence type="inferred from homology"/>
<dbReference type="FunFam" id="1.20.1270.50:FF:000004">
    <property type="entry name" value="alpha-mannosidase 2C1 isoform X1"/>
    <property type="match status" value="1"/>
</dbReference>
<dbReference type="FunFam" id="2.70.98.30:FF:000001">
    <property type="entry name" value="alpha-mannosidase 2C1 isoform X2"/>
    <property type="match status" value="1"/>
</dbReference>
<keyword evidence="6" id="KW-0326">Glycosidase</keyword>
<dbReference type="SUPFAM" id="SSF74650">
    <property type="entry name" value="Galactose mutarotase-like"/>
    <property type="match status" value="1"/>
</dbReference>
<dbReference type="Pfam" id="PF01074">
    <property type="entry name" value="Glyco_hydro_38N"/>
    <property type="match status" value="1"/>
</dbReference>
<dbReference type="PANTHER" id="PTHR46017">
    <property type="entry name" value="ALPHA-MANNOSIDASE 2C1"/>
    <property type="match status" value="1"/>
</dbReference>
<evidence type="ECO:0000313" key="8">
    <source>
        <dbReference type="EMBL" id="CAI8034226.1"/>
    </source>
</evidence>
<evidence type="ECO:0000256" key="3">
    <source>
        <dbReference type="ARBA" id="ARBA00012752"/>
    </source>
</evidence>
<sequence>KGLTGSHNGHQIRTDFILTKKANPGDRFSVYIEAVASDMFGAGAKGMINPPDPSRYYSITMAELAVFDRDVYALLMDLTVIYDSAKHLPEGSERAYHALHTANHIVNACEPFKKSTFPLCRAIAREFLSERNGESQHTIHAMGHCHIDSAWLWPYSETIRKCGRSWSSVLRLMDEHPSFTFVCSQAQQFEWVKSNYPVLYERILLKAKSGQFIPVGGTWIEMDGNIPSGESFVRQFLLGQKFFKEEFGHYCSEFWLPDTFGYSAQLPQIMVGSGINYFLSQKLSWSLTNKFPHHTFLWEGIDGTCCLAHFPPADTYESCADVKDVLKTVSQFRDKGRSRQSILLYGHGDGGGGPTEDMLQNLKRMEDVDGLPKVLMSSPQQFFSSLTSEKDRLCKWVGELYLELHRGTYTTQAKLKLENRRGEFLFHDVDFMCAIDYVLNRGVESAKSTRDRLRPLWKKFLLNQFHDVLPGSCIEQVVKDSLAYYKEIKDGANSVLRSKLDAVINKVWKNRDHDQMGETCLVVNSFGWEKREIVSLPQQLAQEPEAKKAKLNGAQILQVQTQIALVDCVPFGFQALEICQPQAPVTLAEGPDGDIIILENVHLRATLKTGVLTSLVLKHSGTERESIAPKSSGSKFVMFDDVPLFWDAWDVMEYHLETREPLSVPGGGVSVLERGPLRASVQVKVPISSHSHILQQIILDADCPYLRFETTVEWHENRKFLKIEFPLNVRSHEATYEIQFGHLQRPTHFNTSWDQARFEVCAQKWADLSEHGFGVAVLNDCKYGHSTLGNIMRLSLLRAPKAPDATADMGTHHFTYAIMPHHGAFQEAGVIHESYNLNHPLSVTSSTLFGDPVSFFTTDNPAIILETVKTVELVSSTKAIVVRLYEAFGSQTSTTLTSTLPFKASQRCNLLEDGTGALEAWSGELSIDFEPFKIVNILLYF</sequence>
<comment type="similarity">
    <text evidence="2">Belongs to the glycosyl hydrolase 38 family.</text>
</comment>
<dbReference type="InterPro" id="IPR028995">
    <property type="entry name" value="Glyco_hydro_57/38_cen_sf"/>
</dbReference>
<dbReference type="SUPFAM" id="SSF88688">
    <property type="entry name" value="Families 57/38 glycoside transferase middle domain"/>
    <property type="match status" value="1"/>
</dbReference>
<evidence type="ECO:0000313" key="9">
    <source>
        <dbReference type="Proteomes" id="UP001174909"/>
    </source>
</evidence>
<comment type="caution">
    <text evidence="8">The sequence shown here is derived from an EMBL/GenBank/DDBJ whole genome shotgun (WGS) entry which is preliminary data.</text>
</comment>
<dbReference type="GO" id="GO:0004559">
    <property type="term" value="F:alpha-mannosidase activity"/>
    <property type="evidence" value="ECO:0007669"/>
    <property type="project" value="UniProtKB-EC"/>
</dbReference>
<feature type="non-terminal residue" evidence="8">
    <location>
        <position position="1"/>
    </location>
</feature>
<dbReference type="InterPro" id="IPR011013">
    <property type="entry name" value="Gal_mutarotase_sf_dom"/>
</dbReference>
<dbReference type="GO" id="GO:0046872">
    <property type="term" value="F:metal ion binding"/>
    <property type="evidence" value="ECO:0007669"/>
    <property type="project" value="UniProtKB-KW"/>
</dbReference>
<organism evidence="8 9">
    <name type="scientific">Geodia barretti</name>
    <name type="common">Barrett's horny sponge</name>
    <dbReference type="NCBI Taxonomy" id="519541"/>
    <lineage>
        <taxon>Eukaryota</taxon>
        <taxon>Metazoa</taxon>
        <taxon>Porifera</taxon>
        <taxon>Demospongiae</taxon>
        <taxon>Heteroscleromorpha</taxon>
        <taxon>Tetractinellida</taxon>
        <taxon>Astrophorina</taxon>
        <taxon>Geodiidae</taxon>
        <taxon>Geodia</taxon>
    </lineage>
</organism>
<dbReference type="Pfam" id="PF09261">
    <property type="entry name" value="Alpha-mann_mid"/>
    <property type="match status" value="1"/>
</dbReference>
<evidence type="ECO:0000256" key="2">
    <source>
        <dbReference type="ARBA" id="ARBA00009792"/>
    </source>
</evidence>
<dbReference type="InterPro" id="IPR011330">
    <property type="entry name" value="Glyco_hydro/deAcase_b/a-brl"/>
</dbReference>
<evidence type="ECO:0000256" key="6">
    <source>
        <dbReference type="ARBA" id="ARBA00023295"/>
    </source>
</evidence>
<evidence type="ECO:0000256" key="4">
    <source>
        <dbReference type="ARBA" id="ARBA00022723"/>
    </source>
</evidence>
<keyword evidence="4" id="KW-0479">Metal-binding</keyword>
<gene>
    <name evidence="8" type="ORF">GBAR_LOCUS19291</name>
</gene>
<dbReference type="GO" id="GO:0030246">
    <property type="term" value="F:carbohydrate binding"/>
    <property type="evidence" value="ECO:0007669"/>
    <property type="project" value="InterPro"/>
</dbReference>
<dbReference type="AlphaFoldDB" id="A0AA35WZC6"/>
<dbReference type="SUPFAM" id="SSF88713">
    <property type="entry name" value="Glycoside hydrolase/deacetylase"/>
    <property type="match status" value="1"/>
</dbReference>
<evidence type="ECO:0000256" key="1">
    <source>
        <dbReference type="ARBA" id="ARBA00000365"/>
    </source>
</evidence>
<dbReference type="EMBL" id="CASHTH010002718">
    <property type="protein sequence ID" value="CAI8034226.1"/>
    <property type="molecule type" value="Genomic_DNA"/>
</dbReference>
<feature type="domain" description="Glycoside hydrolase family 38 central" evidence="7">
    <location>
        <begin position="403"/>
        <end position="485"/>
    </location>
</feature>
<dbReference type="GO" id="GO:0006013">
    <property type="term" value="P:mannose metabolic process"/>
    <property type="evidence" value="ECO:0007669"/>
    <property type="project" value="InterPro"/>
</dbReference>
<dbReference type="Gene3D" id="3.20.110.10">
    <property type="entry name" value="Glycoside hydrolase 38, N terminal domain"/>
    <property type="match status" value="1"/>
</dbReference>
<dbReference type="Pfam" id="PF17677">
    <property type="entry name" value="Glyco_hydro38C2"/>
    <property type="match status" value="1"/>
</dbReference>
<dbReference type="Pfam" id="PF07748">
    <property type="entry name" value="Glyco_hydro_38C"/>
    <property type="match status" value="1"/>
</dbReference>
<dbReference type="InterPro" id="IPR037094">
    <property type="entry name" value="Glyco_hydro_38_cen_sf"/>
</dbReference>
<dbReference type="FunFam" id="3.20.110.10:FF:000002">
    <property type="entry name" value="alpha-mannosidase 2C1 isoform X1"/>
    <property type="match status" value="1"/>
</dbReference>
<keyword evidence="9" id="KW-1185">Reference proteome</keyword>
<dbReference type="PANTHER" id="PTHR46017:SF1">
    <property type="entry name" value="ALPHA-MANNOSIDASE 2C1"/>
    <property type="match status" value="1"/>
</dbReference>
<dbReference type="InterPro" id="IPR015341">
    <property type="entry name" value="Glyco_hydro_38_cen"/>
</dbReference>
<protein>
    <recommendedName>
        <fullName evidence="3">alpha-mannosidase</fullName>
        <ecNumber evidence="3">3.2.1.24</ecNumber>
    </recommendedName>
</protein>
<evidence type="ECO:0000259" key="7">
    <source>
        <dbReference type="SMART" id="SM00872"/>
    </source>
</evidence>
<accession>A0AA35WZC6</accession>
<dbReference type="Gene3D" id="2.70.98.30">
    <property type="entry name" value="Golgi alpha-mannosidase II, domain 4"/>
    <property type="match status" value="1"/>
</dbReference>
<dbReference type="InterPro" id="IPR011682">
    <property type="entry name" value="Glyco_hydro_38_C"/>
</dbReference>
<name>A0AA35WZC6_GEOBA</name>
<dbReference type="Gene3D" id="1.20.1270.50">
    <property type="entry name" value="Glycoside hydrolase family 38, central domain"/>
    <property type="match status" value="1"/>
</dbReference>
<reference evidence="8" key="1">
    <citation type="submission" date="2023-03" db="EMBL/GenBank/DDBJ databases">
        <authorList>
            <person name="Steffen K."/>
            <person name="Cardenas P."/>
        </authorList>
    </citation>
    <scope>NUCLEOTIDE SEQUENCE</scope>
</reference>